<proteinExistence type="predicted"/>
<dbReference type="OMA" id="EKFECKV"/>
<accession>A0A0M4EQN5</accession>
<evidence type="ECO:0000313" key="1">
    <source>
        <dbReference type="EMBL" id="ALC39095.1"/>
    </source>
</evidence>
<feature type="non-terminal residue" evidence="1">
    <location>
        <position position="1"/>
    </location>
</feature>
<dbReference type="EMBL" id="CP012523">
    <property type="protein sequence ID" value="ALC39095.1"/>
    <property type="molecule type" value="Genomic_DNA"/>
</dbReference>
<protein>
    <submittedName>
        <fullName evidence="1">CG33645</fullName>
    </submittedName>
</protein>
<dbReference type="OrthoDB" id="7834469at2759"/>
<evidence type="ECO:0000313" key="2">
    <source>
        <dbReference type="Proteomes" id="UP000494163"/>
    </source>
</evidence>
<dbReference type="Proteomes" id="UP000494163">
    <property type="component" value="Chromosome 2L"/>
</dbReference>
<dbReference type="Pfam" id="PF06477">
    <property type="entry name" value="DUF1091"/>
    <property type="match status" value="1"/>
</dbReference>
<name>A0A0M4EQN5_DROBS</name>
<reference evidence="1 2" key="1">
    <citation type="submission" date="2015-08" db="EMBL/GenBank/DDBJ databases">
        <title>Ancestral chromatin configuration constrains chromatin evolution on differentiating sex chromosomes in Drosophila.</title>
        <authorList>
            <person name="Zhou Q."/>
            <person name="Bachtrog D."/>
        </authorList>
    </citation>
    <scope>NUCLEOTIDE SEQUENCE [LARGE SCALE GENOMIC DNA]</scope>
    <source>
        <tissue evidence="1">Whole larvae</tissue>
    </source>
</reference>
<feature type="non-terminal residue" evidence="1">
    <location>
        <position position="109"/>
    </location>
</feature>
<gene>
    <name evidence="1" type="ORF">Dbus_chr2Lg1180</name>
</gene>
<dbReference type="InterPro" id="IPR010512">
    <property type="entry name" value="DUF1091"/>
</dbReference>
<keyword evidence="2" id="KW-1185">Reference proteome</keyword>
<dbReference type="AlphaFoldDB" id="A0A0M4EQN5"/>
<sequence>AECKFRFYIEHFTTQNKNEELIQTLTSRVMQLNNRSYLSTQLILKRIITDMDIKLTVDLIKPNNRTVRLINVRTNACDFLEKINKNLLFNILKNTLSKHLSGSLKCPFK</sequence>
<organism evidence="1 2">
    <name type="scientific">Drosophila busckii</name>
    <name type="common">Fruit fly</name>
    <dbReference type="NCBI Taxonomy" id="30019"/>
    <lineage>
        <taxon>Eukaryota</taxon>
        <taxon>Metazoa</taxon>
        <taxon>Ecdysozoa</taxon>
        <taxon>Arthropoda</taxon>
        <taxon>Hexapoda</taxon>
        <taxon>Insecta</taxon>
        <taxon>Pterygota</taxon>
        <taxon>Neoptera</taxon>
        <taxon>Endopterygota</taxon>
        <taxon>Diptera</taxon>
        <taxon>Brachycera</taxon>
        <taxon>Muscomorpha</taxon>
        <taxon>Ephydroidea</taxon>
        <taxon>Drosophilidae</taxon>
        <taxon>Drosophila</taxon>
    </lineage>
</organism>